<dbReference type="GO" id="GO:0005524">
    <property type="term" value="F:ATP binding"/>
    <property type="evidence" value="ECO:0007669"/>
    <property type="project" value="UniProtKB-KW"/>
</dbReference>
<dbReference type="PROSITE" id="PS51192">
    <property type="entry name" value="HELICASE_ATP_BIND_1"/>
    <property type="match status" value="1"/>
</dbReference>
<keyword evidence="1" id="KW-0547">Nucleotide-binding</keyword>
<sequence length="1112" mass="127408">MRLGKSSTVEHFLAELQLIRDTDSNPGERFLALSQFFYKLIRYLPREEKMVFKNFYAKFNYVLRTLPLQKDERANLEAFRWFVRIGNAGKEADQPIVRQATALLEMLLQRMAGQTERPKNYQPHFFTKKHPQRNTAALRSIRLLCQSFSELQEQGPEPYFIIKGFDLDNLETEIELLVKRHQYVDFTYLRPLLLPNAVLVIHNIVSTGQPDQYSTSFDSLPVLEPDFLVDASAIGECFTHAGSNAGLFFLSRLVEDLPGSPALKGSMVGYFLDELICQQTPNIDTLFKTAQKNNALKAAQLGRAEMNSIRNSINTEHLPNIRLLVQRESKKELWIEPTYFSSVYGLQGRLDLLAYDEKQQARDIIELKSGSPTNPVPGQPWLNHLMQVVCYDLLLNSTYGENRLGFNAIFYSRCTVAPYRQITSIHGERARALRIRNYIVSRIYKLANRDFAMLLSFKNTGIPYLPTFQQPRLESFQDRYRPETITTQYYQELLAFTLREMINAKVGDYLTEDNEEINGFSTLWQNQVPHKEKLFRIIHHLTVAEMDTESGRIRLNITLTVPHSFRKGDLIVLYPSTDNDQEYDCMRQHILKGSIESINNHFISIALNNKQTNYGFIQQHQYWAIEPDLFERNFWCTVGSLMQVLNCDDRKKRLLLGHLEPAFSNQATHGLDLLTPTQQEAINNAVNARDYYLLQGPPGTGKTTTFLVNYLRQSLPDNTDKIVVLAFTNAAVEKICNTFRDPRNGAPIPYLRLGSRYVTDEYLFADQLTDDNPDNWKKLIEKNRIFVSTVATFQNNLLLLSKFMRFKHLVVDEASQLTEAQLSGILAVFEKFVLIGDHKQLPAVVTQEEKGCLTEPGSFLEKMQITDLRISIFERLFRNAQAKGWTTAYGQLVDHYRMHHDIAGLIAHQYSKKLLAIQEKQFSSLPPYALPADSPYYPISRHRVVFIESSPGNGLKKNSSEAATVIKLVSQLLQTGQFQRKDIGIIAPFRAQIAEIRAIMPEDWQEDETFITDTVERFQGGEKKVIVYSTTISSSRQLPGIQSIASNDTDRTDRKLLVSISRAEEQFILLGNPLALEAAPAYRSIISYCRQQDACFRADEMEYPSTETAASH</sequence>
<feature type="domain" description="Helicase ATP-binding" evidence="5">
    <location>
        <begin position="683"/>
        <end position="826"/>
    </location>
</feature>
<keyword evidence="2" id="KW-0378">Hydrolase</keyword>
<name>A0AAJ6BFE8_9BACT</name>
<dbReference type="Pfam" id="PF13087">
    <property type="entry name" value="AAA_12"/>
    <property type="match status" value="1"/>
</dbReference>
<dbReference type="EMBL" id="CP119311">
    <property type="protein sequence ID" value="WEK33619.1"/>
    <property type="molecule type" value="Genomic_DNA"/>
</dbReference>
<keyword evidence="4" id="KW-0067">ATP-binding</keyword>
<dbReference type="InterPro" id="IPR014001">
    <property type="entry name" value="Helicase_ATP-bd"/>
</dbReference>
<dbReference type="InterPro" id="IPR027417">
    <property type="entry name" value="P-loop_NTPase"/>
</dbReference>
<dbReference type="PANTHER" id="PTHR43788">
    <property type="entry name" value="DNA2/NAM7 HELICASE FAMILY MEMBER"/>
    <property type="match status" value="1"/>
</dbReference>
<organism evidence="6 7">
    <name type="scientific">Candidatus Pseudobacter hemicellulosilyticus</name>
    <dbReference type="NCBI Taxonomy" id="3121375"/>
    <lineage>
        <taxon>Bacteria</taxon>
        <taxon>Pseudomonadati</taxon>
        <taxon>Bacteroidota</taxon>
        <taxon>Chitinophagia</taxon>
        <taxon>Chitinophagales</taxon>
        <taxon>Chitinophagaceae</taxon>
        <taxon>Pseudobacter</taxon>
    </lineage>
</organism>
<dbReference type="InterPro" id="IPR050534">
    <property type="entry name" value="Coronavir_polyprotein_1ab"/>
</dbReference>
<dbReference type="Pfam" id="PF13604">
    <property type="entry name" value="AAA_30"/>
    <property type="match status" value="1"/>
</dbReference>
<dbReference type="AlphaFoldDB" id="A0AAJ6BFE8"/>
<dbReference type="InterPro" id="IPR047187">
    <property type="entry name" value="SF1_C_Upf1"/>
</dbReference>
<dbReference type="SMART" id="SM00487">
    <property type="entry name" value="DEXDc"/>
    <property type="match status" value="1"/>
</dbReference>
<dbReference type="InterPro" id="IPR011604">
    <property type="entry name" value="PDDEXK-like_dom_sf"/>
</dbReference>
<dbReference type="CDD" id="cd18808">
    <property type="entry name" value="SF1_C_Upf1"/>
    <property type="match status" value="1"/>
</dbReference>
<evidence type="ECO:0000313" key="6">
    <source>
        <dbReference type="EMBL" id="WEK33619.1"/>
    </source>
</evidence>
<dbReference type="GO" id="GO:0016787">
    <property type="term" value="F:hydrolase activity"/>
    <property type="evidence" value="ECO:0007669"/>
    <property type="project" value="UniProtKB-KW"/>
</dbReference>
<evidence type="ECO:0000259" key="5">
    <source>
        <dbReference type="PROSITE" id="PS51192"/>
    </source>
</evidence>
<proteinExistence type="predicted"/>
<dbReference type="SUPFAM" id="SSF52540">
    <property type="entry name" value="P-loop containing nucleoside triphosphate hydrolases"/>
    <property type="match status" value="1"/>
</dbReference>
<accession>A0AAJ6BFE8</accession>
<dbReference type="PANTHER" id="PTHR43788:SF8">
    <property type="entry name" value="DNA-BINDING PROTEIN SMUBP-2"/>
    <property type="match status" value="1"/>
</dbReference>
<dbReference type="Gene3D" id="3.90.320.10">
    <property type="match status" value="1"/>
</dbReference>
<evidence type="ECO:0000256" key="4">
    <source>
        <dbReference type="ARBA" id="ARBA00022840"/>
    </source>
</evidence>
<reference evidence="6" key="1">
    <citation type="submission" date="2023-03" db="EMBL/GenBank/DDBJ databases">
        <title>Andean soil-derived lignocellulolytic bacterial consortium as a source of novel taxa and putative plastic-active enzymes.</title>
        <authorList>
            <person name="Diaz-Garcia L."/>
            <person name="Chuvochina M."/>
            <person name="Feuerriegel G."/>
            <person name="Bunk B."/>
            <person name="Sproer C."/>
            <person name="Streit W.R."/>
            <person name="Rodriguez L.M."/>
            <person name="Overmann J."/>
            <person name="Jimenez D.J."/>
        </authorList>
    </citation>
    <scope>NUCLEOTIDE SEQUENCE</scope>
    <source>
        <strain evidence="6">MAG 7</strain>
    </source>
</reference>
<dbReference type="GO" id="GO:0043139">
    <property type="term" value="F:5'-3' DNA helicase activity"/>
    <property type="evidence" value="ECO:0007669"/>
    <property type="project" value="TreeGrafter"/>
</dbReference>
<dbReference type="Proteomes" id="UP001220610">
    <property type="component" value="Chromosome"/>
</dbReference>
<evidence type="ECO:0000256" key="3">
    <source>
        <dbReference type="ARBA" id="ARBA00022806"/>
    </source>
</evidence>
<gene>
    <name evidence="6" type="ORF">P0Y53_14095</name>
</gene>
<evidence type="ECO:0000313" key="7">
    <source>
        <dbReference type="Proteomes" id="UP001220610"/>
    </source>
</evidence>
<keyword evidence="3 6" id="KW-0347">Helicase</keyword>
<evidence type="ECO:0000256" key="2">
    <source>
        <dbReference type="ARBA" id="ARBA00022801"/>
    </source>
</evidence>
<dbReference type="Gene3D" id="3.40.50.300">
    <property type="entry name" value="P-loop containing nucleotide triphosphate hydrolases"/>
    <property type="match status" value="2"/>
</dbReference>
<dbReference type="InterPro" id="IPR041679">
    <property type="entry name" value="DNA2/NAM7-like_C"/>
</dbReference>
<evidence type="ECO:0000256" key="1">
    <source>
        <dbReference type="ARBA" id="ARBA00022741"/>
    </source>
</evidence>
<protein>
    <submittedName>
        <fullName evidence="6">ATP-dependent helicase</fullName>
    </submittedName>
</protein>